<sequence>MEMNSTLDDEDRLFCDKAKRTTKELSVITILEEMWQTNEEEGANTEGSHHHSTNCPENKVETHGRTVDVKGPKTSGELLSDTSRIPKVVAASVNLQNAKLKRHRKYTYQQIDERVPRFVYARPKPKAHQSMSLPLPGRHGQTCMGFYDLEGIGLSQAAWLRQCETRIKSMPILDKTLIPRRTLSNTESQGSRETVSMTQNPSTESKRLLTDSRDAQQQLHTTSAGNWQGAGKPRMTSISKRAESTETNALQRHTNTPSSPLTPALAKPSFEFRKLGTSVDHITTRNRAMPPPQPPLLKHSFSMPDSTRNKHPPLVQQLRQPELAVEQTLIAHGLSESQEAEASWEPQVSFNKKGLVSNTEQPFDQPTTGSVQPASATELPETRGSVTQSEARVNVYFQATSNKVGGRMRQIVQLFEEMARAEQAECEPLLKRLQTLLAGTIGKNTGAAQPQGTKGTGTETAVAMVMGGENLGGGHAALENPLEHVQQAQRHMDQDPVYERHQRRQLSKEQSNKQKHSPDTQKVEQEGQEIRYVTRALNQMQCSQPTTTPRRDVNASAETRKQKVQAQAQEPPHGHQSGSNVAEEQPIYITVATRGERQDGPMGNEWPVCEEKTGDYRRKRQRIAAQNCEDREALEQAFDHLTPSKGAENFNPQPGYPYSSVGAETVSSQSRGCERYHRQVCDSTKTCEEDLDRMQGGEQRQKPYSASTVSQQLCVHRRTSDTCDGRHSVYGICDANADVAQTLGKTGGPCGGAWHMPEHANGGYEQNGDKHKQGPGMDKDEYVHKQTQHTTTHDGSDIGPDKHKHTGACVHDVPVTRADVHHGRYNQAHPVDPCARDTQKQARPGHAPFVRSYTPLYRDLAIRASRTDTINTQRGSGDSRELKERLHDRTSVRQSRRLRTFLCKATIPSNSDCDCTDTNAMQQIGTTRKDMVSLVFRKVYNMGLEEVIASVEESRSPVLQSATEVLSQGLTRGANVTPIESERCCVPVLMAGDESSGRFSGLGLPVTSTKDMVNPQPAESTSPSEPWKVSVSAHTDANAKPTRRTKSHTHWVLADKKEAHREAVKRTRRAIDEAMRDLSRMLMSTDHLFTRKEKRGAKVNKLTIKHNSIVELATERIFLLRGKLRATGKELLDLKSGGLDLAEAARADTPPQPTDYQ</sequence>
<feature type="region of interest" description="Disordered" evidence="1">
    <location>
        <begin position="487"/>
        <end position="584"/>
    </location>
</feature>
<feature type="compositionally biased region" description="Polar residues" evidence="1">
    <location>
        <begin position="215"/>
        <end position="226"/>
    </location>
</feature>
<evidence type="ECO:0000256" key="1">
    <source>
        <dbReference type="SAM" id="MobiDB-lite"/>
    </source>
</evidence>
<feature type="region of interest" description="Disordered" evidence="1">
    <location>
        <begin position="1007"/>
        <end position="1029"/>
    </location>
</feature>
<keyword evidence="3" id="KW-1185">Reference proteome</keyword>
<dbReference type="GeneID" id="25905290"/>
<name>A0A0L0G275_9EUKA</name>
<feature type="compositionally biased region" description="Polar residues" evidence="1">
    <location>
        <begin position="245"/>
        <end position="261"/>
    </location>
</feature>
<evidence type="ECO:0000313" key="2">
    <source>
        <dbReference type="EMBL" id="KNC82939.1"/>
    </source>
</evidence>
<feature type="compositionally biased region" description="Polar residues" evidence="1">
    <location>
        <begin position="357"/>
        <end position="375"/>
    </location>
</feature>
<dbReference type="Proteomes" id="UP000054560">
    <property type="component" value="Unassembled WGS sequence"/>
</dbReference>
<feature type="region of interest" description="Disordered" evidence="1">
    <location>
        <begin position="39"/>
        <end position="79"/>
    </location>
</feature>
<evidence type="ECO:0000313" key="3">
    <source>
        <dbReference type="Proteomes" id="UP000054560"/>
    </source>
</evidence>
<gene>
    <name evidence="2" type="ORF">SARC_04786</name>
</gene>
<feature type="compositionally biased region" description="Polar residues" evidence="1">
    <location>
        <begin position="1007"/>
        <end position="1024"/>
    </location>
</feature>
<organism evidence="2 3">
    <name type="scientific">Sphaeroforma arctica JP610</name>
    <dbReference type="NCBI Taxonomy" id="667725"/>
    <lineage>
        <taxon>Eukaryota</taxon>
        <taxon>Ichthyosporea</taxon>
        <taxon>Ichthyophonida</taxon>
        <taxon>Sphaeroforma</taxon>
    </lineage>
</organism>
<reference evidence="2 3" key="1">
    <citation type="submission" date="2011-02" db="EMBL/GenBank/DDBJ databases">
        <title>The Genome Sequence of Sphaeroforma arctica JP610.</title>
        <authorList>
            <consortium name="The Broad Institute Genome Sequencing Platform"/>
            <person name="Russ C."/>
            <person name="Cuomo C."/>
            <person name="Young S.K."/>
            <person name="Zeng Q."/>
            <person name="Gargeya S."/>
            <person name="Alvarado L."/>
            <person name="Berlin A."/>
            <person name="Chapman S.B."/>
            <person name="Chen Z."/>
            <person name="Freedman E."/>
            <person name="Gellesch M."/>
            <person name="Goldberg J."/>
            <person name="Griggs A."/>
            <person name="Gujja S."/>
            <person name="Heilman E."/>
            <person name="Heiman D."/>
            <person name="Howarth C."/>
            <person name="Mehta T."/>
            <person name="Neiman D."/>
            <person name="Pearson M."/>
            <person name="Roberts A."/>
            <person name="Saif S."/>
            <person name="Shea T."/>
            <person name="Shenoy N."/>
            <person name="Sisk P."/>
            <person name="Stolte C."/>
            <person name="Sykes S."/>
            <person name="White J."/>
            <person name="Yandava C."/>
            <person name="Burger G."/>
            <person name="Gray M.W."/>
            <person name="Holland P.W.H."/>
            <person name="King N."/>
            <person name="Lang F.B.F."/>
            <person name="Roger A.J."/>
            <person name="Ruiz-Trillo I."/>
            <person name="Haas B."/>
            <person name="Nusbaum C."/>
            <person name="Birren B."/>
        </authorList>
    </citation>
    <scope>NUCLEOTIDE SEQUENCE [LARGE SCALE GENOMIC DNA]</scope>
    <source>
        <strain evidence="2 3">JP610</strain>
    </source>
</reference>
<dbReference type="EMBL" id="KQ241878">
    <property type="protein sequence ID" value="KNC82939.1"/>
    <property type="molecule type" value="Genomic_DNA"/>
</dbReference>
<proteinExistence type="predicted"/>
<feature type="compositionally biased region" description="Polar residues" evidence="1">
    <location>
        <begin position="536"/>
        <end position="548"/>
    </location>
</feature>
<feature type="region of interest" description="Disordered" evidence="1">
    <location>
        <begin position="357"/>
        <end position="386"/>
    </location>
</feature>
<feature type="compositionally biased region" description="Basic and acidic residues" evidence="1">
    <location>
        <begin position="204"/>
        <end position="214"/>
    </location>
</feature>
<feature type="compositionally biased region" description="Basic and acidic residues" evidence="1">
    <location>
        <begin position="549"/>
        <end position="561"/>
    </location>
</feature>
<feature type="compositionally biased region" description="Basic and acidic residues" evidence="1">
    <location>
        <begin position="490"/>
        <end position="529"/>
    </location>
</feature>
<feature type="compositionally biased region" description="Basic and acidic residues" evidence="1">
    <location>
        <begin position="58"/>
        <end position="71"/>
    </location>
</feature>
<dbReference type="AlphaFoldDB" id="A0A0L0G275"/>
<accession>A0A0L0G275</accession>
<feature type="region of interest" description="Disordered" evidence="1">
    <location>
        <begin position="180"/>
        <end position="269"/>
    </location>
</feature>
<dbReference type="RefSeq" id="XP_014156841.1">
    <property type="nucleotide sequence ID" value="XM_014301366.1"/>
</dbReference>
<protein>
    <submittedName>
        <fullName evidence="2">Uncharacterized protein</fullName>
    </submittedName>
</protein>
<feature type="compositionally biased region" description="Polar residues" evidence="1">
    <location>
        <begin position="182"/>
        <end position="203"/>
    </location>
</feature>